<accession>A0A432MQ59</accession>
<dbReference type="Pfam" id="PF00266">
    <property type="entry name" value="Aminotran_5"/>
    <property type="match status" value="1"/>
</dbReference>
<organism evidence="9 10">
    <name type="scientific">Tautonia sociabilis</name>
    <dbReference type="NCBI Taxonomy" id="2080755"/>
    <lineage>
        <taxon>Bacteria</taxon>
        <taxon>Pseudomonadati</taxon>
        <taxon>Planctomycetota</taxon>
        <taxon>Planctomycetia</taxon>
        <taxon>Isosphaerales</taxon>
        <taxon>Isosphaeraceae</taxon>
        <taxon>Tautonia</taxon>
    </lineage>
</organism>
<evidence type="ECO:0000256" key="5">
    <source>
        <dbReference type="HAMAP-Rule" id="MF_00713"/>
    </source>
</evidence>
<dbReference type="GO" id="GO:0005829">
    <property type="term" value="C:cytosol"/>
    <property type="evidence" value="ECO:0007669"/>
    <property type="project" value="TreeGrafter"/>
</dbReference>
<dbReference type="Gene3D" id="6.20.440.10">
    <property type="match status" value="1"/>
</dbReference>
<evidence type="ECO:0000313" key="9">
    <source>
        <dbReference type="EMBL" id="RUL89206.1"/>
    </source>
</evidence>
<dbReference type="Gene3D" id="3.90.1150.10">
    <property type="entry name" value="Aspartate Aminotransferase, domain 1"/>
    <property type="match status" value="1"/>
</dbReference>
<dbReference type="EMBL" id="RYZH01000004">
    <property type="protein sequence ID" value="RUL89206.1"/>
    <property type="molecule type" value="Genomic_DNA"/>
</dbReference>
<dbReference type="NCBIfam" id="NF003346">
    <property type="entry name" value="PRK04366.1"/>
    <property type="match status" value="1"/>
</dbReference>
<dbReference type="SUPFAM" id="SSF53383">
    <property type="entry name" value="PLP-dependent transferases"/>
    <property type="match status" value="1"/>
</dbReference>
<dbReference type="InterPro" id="IPR015421">
    <property type="entry name" value="PyrdxlP-dep_Trfase_major"/>
</dbReference>
<proteinExistence type="inferred from homology"/>
<dbReference type="InterPro" id="IPR015424">
    <property type="entry name" value="PyrdxlP-dep_Trfase"/>
</dbReference>
<evidence type="ECO:0000259" key="8">
    <source>
        <dbReference type="Pfam" id="PF21478"/>
    </source>
</evidence>
<reference evidence="9 10" key="1">
    <citation type="submission" date="2018-12" db="EMBL/GenBank/DDBJ databases">
        <authorList>
            <person name="Toschakov S.V."/>
        </authorList>
    </citation>
    <scope>NUCLEOTIDE SEQUENCE [LARGE SCALE GENOMIC DNA]</scope>
    <source>
        <strain evidence="9 10">GM2012</strain>
    </source>
</reference>
<feature type="domain" description="Glycine dehydrogenase C-terminal" evidence="8">
    <location>
        <begin position="354"/>
        <end position="452"/>
    </location>
</feature>
<dbReference type="GO" id="GO:0016594">
    <property type="term" value="F:glycine binding"/>
    <property type="evidence" value="ECO:0007669"/>
    <property type="project" value="TreeGrafter"/>
</dbReference>
<protein>
    <recommendedName>
        <fullName evidence="5">Probable glycine dehydrogenase (decarboxylating) subunit 2</fullName>
        <ecNumber evidence="5">1.4.4.2</ecNumber>
    </recommendedName>
    <alternativeName>
        <fullName evidence="5">Glycine cleavage system P-protein subunit 2</fullName>
    </alternativeName>
    <alternativeName>
        <fullName evidence="5">Glycine decarboxylase subunit 2</fullName>
    </alternativeName>
    <alternativeName>
        <fullName evidence="5">Glycine dehydrogenase (aminomethyl-transferring) subunit 2</fullName>
    </alternativeName>
</protein>
<dbReference type="FunFam" id="3.40.640.10:FF:000224">
    <property type="entry name" value="Probable glycine dehydrogenase (decarboxylating) subunit 2"/>
    <property type="match status" value="1"/>
</dbReference>
<comment type="similarity">
    <text evidence="5">Belongs to the GcvP family. C-terminal subunit subfamily.</text>
</comment>
<dbReference type="GO" id="GO:0019464">
    <property type="term" value="P:glycine decarboxylation via glycine cleavage system"/>
    <property type="evidence" value="ECO:0007669"/>
    <property type="project" value="UniProtKB-UniRule"/>
</dbReference>
<dbReference type="GO" id="GO:0005960">
    <property type="term" value="C:glycine cleavage complex"/>
    <property type="evidence" value="ECO:0007669"/>
    <property type="project" value="TreeGrafter"/>
</dbReference>
<sequence>MLKKDQPPLLFETSRPGRRIAVAPPLDVPERPIDDLIPARHRADTPPPLPELGELDVVRHYTNLSSFNMAIDANFYPLGSCTMKYNPKRNERLAALPGLAGLHPYQDESSIQGMLQLLSELQELLGEIAGLPAVSLQPAAGAQGELTALMVAAAAFRDRGERRTTVLVPDSAHGTNPASAQLAGFQAVTVKSDARGLVDLDDFRAKLTDEVGVFMITNPNTVGLFDPQIGTIARWLHDRGALLYLDGANMNAILGVVRPGDMGVDLMHYNPHKTFSGPHGGGGPGAGPIAVRDDLAPYLPSPVVGRRDDGTFFLDHDRPKAIGRVRAFFGNVGVLVRAYCYIRSQGPEGLKAVAQHAVLNANYLLALVKHAYPVPMGERCMHEFVASARALARDRGVRAMDIGKRLIDYGFHAPTVYFPLIVSEALMIEPTETESRETLEAFARALLAIAEEDPDLLHRAPLTTPISRPDEVAAAKRPVLRWSPSPVEPSATSDRGPRTVPSF</sequence>
<dbReference type="OrthoDB" id="9801272at2"/>
<dbReference type="InterPro" id="IPR023012">
    <property type="entry name" value="GcvPB"/>
</dbReference>
<dbReference type="EC" id="1.4.4.2" evidence="5"/>
<dbReference type="PANTHER" id="PTHR11773:SF1">
    <property type="entry name" value="GLYCINE DEHYDROGENASE (DECARBOXYLATING), MITOCHONDRIAL"/>
    <property type="match status" value="1"/>
</dbReference>
<evidence type="ECO:0000256" key="6">
    <source>
        <dbReference type="SAM" id="MobiDB-lite"/>
    </source>
</evidence>
<evidence type="ECO:0000256" key="1">
    <source>
        <dbReference type="ARBA" id="ARBA00003788"/>
    </source>
</evidence>
<dbReference type="AlphaFoldDB" id="A0A432MQ59"/>
<dbReference type="InterPro" id="IPR049316">
    <property type="entry name" value="GDC-P_C"/>
</dbReference>
<dbReference type="InterPro" id="IPR000192">
    <property type="entry name" value="Aminotrans_V_dom"/>
</dbReference>
<keyword evidence="10" id="KW-1185">Reference proteome</keyword>
<dbReference type="RefSeq" id="WP_126723941.1">
    <property type="nucleotide sequence ID" value="NZ_RYZH01000004.1"/>
</dbReference>
<evidence type="ECO:0000256" key="3">
    <source>
        <dbReference type="ARBA" id="ARBA00023002"/>
    </source>
</evidence>
<dbReference type="Gene3D" id="3.40.640.10">
    <property type="entry name" value="Type I PLP-dependent aspartate aminotransferase-like (Major domain)"/>
    <property type="match status" value="1"/>
</dbReference>
<dbReference type="GO" id="GO:0004375">
    <property type="term" value="F:glycine dehydrogenase (decarboxylating) activity"/>
    <property type="evidence" value="ECO:0007669"/>
    <property type="project" value="UniProtKB-EC"/>
</dbReference>
<name>A0A432MQ59_9BACT</name>
<evidence type="ECO:0000256" key="4">
    <source>
        <dbReference type="ARBA" id="ARBA00049026"/>
    </source>
</evidence>
<keyword evidence="3 5" id="KW-0560">Oxidoreductase</keyword>
<evidence type="ECO:0000313" key="10">
    <source>
        <dbReference type="Proteomes" id="UP000280296"/>
    </source>
</evidence>
<feature type="domain" description="Aminotransferase class V" evidence="7">
    <location>
        <begin position="150"/>
        <end position="280"/>
    </location>
</feature>
<comment type="function">
    <text evidence="1 5">The glycine cleavage system catalyzes the degradation of glycine. The P protein binds the alpha-amino group of glycine through its pyridoxal phosphate cofactor; CO(2) is released and the remaining methylamine moiety is then transferred to the lipoamide cofactor of the H protein.</text>
</comment>
<comment type="cofactor">
    <cofactor evidence="5">
        <name>pyridoxal 5'-phosphate</name>
        <dbReference type="ChEBI" id="CHEBI:597326"/>
    </cofactor>
</comment>
<gene>
    <name evidence="5" type="primary">gcvPB</name>
    <name evidence="9" type="ORF">TsocGM_03570</name>
</gene>
<dbReference type="InterPro" id="IPR020581">
    <property type="entry name" value="GDC_P"/>
</dbReference>
<evidence type="ECO:0000256" key="2">
    <source>
        <dbReference type="ARBA" id="ARBA00022898"/>
    </source>
</evidence>
<comment type="catalytic activity">
    <reaction evidence="4 5">
        <text>N(6)-[(R)-lipoyl]-L-lysyl-[glycine-cleavage complex H protein] + glycine + H(+) = N(6)-[(R)-S(8)-aminomethyldihydrolipoyl]-L-lysyl-[glycine-cleavage complex H protein] + CO2</text>
        <dbReference type="Rhea" id="RHEA:24304"/>
        <dbReference type="Rhea" id="RHEA-COMP:10494"/>
        <dbReference type="Rhea" id="RHEA-COMP:10495"/>
        <dbReference type="ChEBI" id="CHEBI:15378"/>
        <dbReference type="ChEBI" id="CHEBI:16526"/>
        <dbReference type="ChEBI" id="CHEBI:57305"/>
        <dbReference type="ChEBI" id="CHEBI:83099"/>
        <dbReference type="ChEBI" id="CHEBI:83143"/>
        <dbReference type="EC" id="1.4.4.2"/>
    </reaction>
</comment>
<dbReference type="FunFam" id="3.90.1150.10:FF:000014">
    <property type="entry name" value="Probable glycine dehydrogenase (decarboxylating) subunit 2"/>
    <property type="match status" value="1"/>
</dbReference>
<dbReference type="HAMAP" id="MF_00713">
    <property type="entry name" value="GcvPB"/>
    <property type="match status" value="1"/>
</dbReference>
<feature type="modified residue" description="N6-(pyridoxal phosphate)lysine" evidence="5">
    <location>
        <position position="273"/>
    </location>
</feature>
<keyword evidence="2 5" id="KW-0663">Pyridoxal phosphate</keyword>
<comment type="caution">
    <text evidence="9">The sequence shown here is derived from an EMBL/GenBank/DDBJ whole genome shotgun (WGS) entry which is preliminary data.</text>
</comment>
<dbReference type="PANTHER" id="PTHR11773">
    <property type="entry name" value="GLYCINE DEHYDROGENASE, DECARBOXYLATING"/>
    <property type="match status" value="1"/>
</dbReference>
<dbReference type="Proteomes" id="UP000280296">
    <property type="component" value="Unassembled WGS sequence"/>
</dbReference>
<reference evidence="9 10" key="2">
    <citation type="submission" date="2019-01" db="EMBL/GenBank/DDBJ databases">
        <title>Tautonia sociabilis, a novel thermotolerant planctomycete of Isosphaeraceae family, isolated from a 4000 m deep subterranean habitat.</title>
        <authorList>
            <person name="Kovaleva O.L."/>
            <person name="Elcheninov A.G."/>
            <person name="Van Heerden E."/>
            <person name="Toshchakov S.V."/>
            <person name="Novikov A."/>
            <person name="Bonch-Osmolovskaya E.A."/>
            <person name="Kublanov I.V."/>
        </authorList>
    </citation>
    <scope>NUCLEOTIDE SEQUENCE [LARGE SCALE GENOMIC DNA]</scope>
    <source>
        <strain evidence="9 10">GM2012</strain>
    </source>
</reference>
<dbReference type="GO" id="GO:0030170">
    <property type="term" value="F:pyridoxal phosphate binding"/>
    <property type="evidence" value="ECO:0007669"/>
    <property type="project" value="TreeGrafter"/>
</dbReference>
<dbReference type="Pfam" id="PF21478">
    <property type="entry name" value="GcvP2_C"/>
    <property type="match status" value="1"/>
</dbReference>
<feature type="region of interest" description="Disordered" evidence="6">
    <location>
        <begin position="477"/>
        <end position="503"/>
    </location>
</feature>
<comment type="subunit">
    <text evidence="5">The glycine cleavage system is composed of four proteins: P, T, L and H. In this organism, the P 'protein' is a heterodimer of two subunits.</text>
</comment>
<evidence type="ECO:0000259" key="7">
    <source>
        <dbReference type="Pfam" id="PF00266"/>
    </source>
</evidence>
<dbReference type="InterPro" id="IPR015422">
    <property type="entry name" value="PyrdxlP-dep_Trfase_small"/>
</dbReference>